<evidence type="ECO:0000256" key="5">
    <source>
        <dbReference type="ARBA" id="ARBA00023040"/>
    </source>
</evidence>
<dbReference type="AlphaFoldDB" id="A0A8B6E9P9"/>
<evidence type="ECO:0000313" key="12">
    <source>
        <dbReference type="Proteomes" id="UP000596742"/>
    </source>
</evidence>
<dbReference type="GO" id="GO:0005886">
    <property type="term" value="C:plasma membrane"/>
    <property type="evidence" value="ECO:0007669"/>
    <property type="project" value="UniProtKB-SubCell"/>
</dbReference>
<comment type="caution">
    <text evidence="11">The sequence shown here is derived from an EMBL/GenBank/DDBJ whole genome shotgun (WGS) entry which is preliminary data.</text>
</comment>
<evidence type="ECO:0000256" key="7">
    <source>
        <dbReference type="ARBA" id="ARBA00023170"/>
    </source>
</evidence>
<dbReference type="GO" id="GO:0007187">
    <property type="term" value="P:G protein-coupled receptor signaling pathway, coupled to cyclic nucleotide second messenger"/>
    <property type="evidence" value="ECO:0007669"/>
    <property type="project" value="TreeGrafter"/>
</dbReference>
<accession>A0A8B6E9P9</accession>
<dbReference type="CDD" id="cd00637">
    <property type="entry name" value="7tm_classA_rhodopsin-like"/>
    <property type="match status" value="1"/>
</dbReference>
<keyword evidence="12" id="KW-1185">Reference proteome</keyword>
<organism evidence="11 12">
    <name type="scientific">Mytilus galloprovincialis</name>
    <name type="common">Mediterranean mussel</name>
    <dbReference type="NCBI Taxonomy" id="29158"/>
    <lineage>
        <taxon>Eukaryota</taxon>
        <taxon>Metazoa</taxon>
        <taxon>Spiralia</taxon>
        <taxon>Lophotrochozoa</taxon>
        <taxon>Mollusca</taxon>
        <taxon>Bivalvia</taxon>
        <taxon>Autobranchia</taxon>
        <taxon>Pteriomorphia</taxon>
        <taxon>Mytilida</taxon>
        <taxon>Mytiloidea</taxon>
        <taxon>Mytilidae</taxon>
        <taxon>Mytilinae</taxon>
        <taxon>Mytilus</taxon>
    </lineage>
</organism>
<evidence type="ECO:0000256" key="8">
    <source>
        <dbReference type="ARBA" id="ARBA00023224"/>
    </source>
</evidence>
<dbReference type="PANTHER" id="PTHR24247">
    <property type="entry name" value="5-HYDROXYTRYPTAMINE RECEPTOR"/>
    <property type="match status" value="1"/>
</dbReference>
<dbReference type="SUPFAM" id="SSF81321">
    <property type="entry name" value="Family A G protein-coupled receptor-like"/>
    <property type="match status" value="1"/>
</dbReference>
<keyword evidence="8" id="KW-0807">Transducer</keyword>
<proteinExistence type="predicted"/>
<dbReference type="OrthoDB" id="10289942at2759"/>
<comment type="subcellular location">
    <subcellularLocation>
        <location evidence="1">Cell membrane</location>
        <topology evidence="1">Multi-pass membrane protein</topology>
    </subcellularLocation>
</comment>
<keyword evidence="6 9" id="KW-0472">Membrane</keyword>
<keyword evidence="4 9" id="KW-1133">Transmembrane helix</keyword>
<keyword evidence="2" id="KW-1003">Cell membrane</keyword>
<sequence>MDPVNDKNISEDNNYSQSFPIMGINIGVGVLALILNFTVFTVFITSKELRLNLFYRLLFVIYLFHGLSSLAIVVEYYIFLYKTNVKILCTMIPVLLSGMRMASILQTCIVAADRFQASLLLTKSVLHRRRSKLGKVSIILCLSVFLIFTIIGGVSGTDNCVSKQFYGNATGLISQLSGFWILIGIFLVEVPLCIATFVNIKKACTIIGVHINLMSYQRTRNDSEGNICAIYPPPTVQGNMKLKIQALKVLTLLVTTHVLIFIPQVVMVVIVRLTNDTRDHFYDYGVLLQCLNYLIDPIMCFLTVKPYQKAFSMLLINCPCNQLSYLCQLFKPHK</sequence>
<dbReference type="Gene3D" id="1.20.1070.10">
    <property type="entry name" value="Rhodopsin 7-helix transmembrane proteins"/>
    <property type="match status" value="1"/>
</dbReference>
<feature type="transmembrane region" description="Helical" evidence="9">
    <location>
        <begin position="57"/>
        <end position="79"/>
    </location>
</feature>
<feature type="transmembrane region" description="Helical" evidence="9">
    <location>
        <begin position="286"/>
        <end position="304"/>
    </location>
</feature>
<dbReference type="InterPro" id="IPR017452">
    <property type="entry name" value="GPCR_Rhodpsn_7TM"/>
</dbReference>
<evidence type="ECO:0000259" key="10">
    <source>
        <dbReference type="PROSITE" id="PS50262"/>
    </source>
</evidence>
<feature type="transmembrane region" description="Helical" evidence="9">
    <location>
        <begin position="133"/>
        <end position="156"/>
    </location>
</feature>
<dbReference type="PROSITE" id="PS50262">
    <property type="entry name" value="G_PROTEIN_RECEP_F1_2"/>
    <property type="match status" value="1"/>
</dbReference>
<evidence type="ECO:0000256" key="6">
    <source>
        <dbReference type="ARBA" id="ARBA00023136"/>
    </source>
</evidence>
<feature type="transmembrane region" description="Helical" evidence="9">
    <location>
        <begin position="20"/>
        <end position="45"/>
    </location>
</feature>
<dbReference type="GO" id="GO:0004993">
    <property type="term" value="F:G protein-coupled serotonin receptor activity"/>
    <property type="evidence" value="ECO:0007669"/>
    <property type="project" value="TreeGrafter"/>
</dbReference>
<feature type="transmembrane region" description="Helical" evidence="9">
    <location>
        <begin position="176"/>
        <end position="198"/>
    </location>
</feature>
<keyword evidence="5" id="KW-0297">G-protein coupled receptor</keyword>
<dbReference type="EMBL" id="UYJE01004791">
    <property type="protein sequence ID" value="VDI31415.1"/>
    <property type="molecule type" value="Genomic_DNA"/>
</dbReference>
<evidence type="ECO:0000256" key="4">
    <source>
        <dbReference type="ARBA" id="ARBA00022989"/>
    </source>
</evidence>
<evidence type="ECO:0000313" key="11">
    <source>
        <dbReference type="EMBL" id="VDI31415.1"/>
    </source>
</evidence>
<keyword evidence="3 9" id="KW-0812">Transmembrane</keyword>
<keyword evidence="7" id="KW-0675">Receptor</keyword>
<dbReference type="GO" id="GO:0030425">
    <property type="term" value="C:dendrite"/>
    <property type="evidence" value="ECO:0007669"/>
    <property type="project" value="TreeGrafter"/>
</dbReference>
<feature type="domain" description="G-protein coupled receptors family 1 profile" evidence="10">
    <location>
        <begin position="35"/>
        <end position="300"/>
    </location>
</feature>
<name>A0A8B6E9P9_MYTGA</name>
<dbReference type="Proteomes" id="UP000596742">
    <property type="component" value="Unassembled WGS sequence"/>
</dbReference>
<evidence type="ECO:0000256" key="3">
    <source>
        <dbReference type="ARBA" id="ARBA00022692"/>
    </source>
</evidence>
<dbReference type="GO" id="GO:0007268">
    <property type="term" value="P:chemical synaptic transmission"/>
    <property type="evidence" value="ECO:0007669"/>
    <property type="project" value="TreeGrafter"/>
</dbReference>
<feature type="transmembrane region" description="Helical" evidence="9">
    <location>
        <begin position="249"/>
        <end position="274"/>
    </location>
</feature>
<dbReference type="GO" id="GO:0030594">
    <property type="term" value="F:neurotransmitter receptor activity"/>
    <property type="evidence" value="ECO:0007669"/>
    <property type="project" value="TreeGrafter"/>
</dbReference>
<evidence type="ECO:0000256" key="1">
    <source>
        <dbReference type="ARBA" id="ARBA00004651"/>
    </source>
</evidence>
<protein>
    <recommendedName>
        <fullName evidence="10">G-protein coupled receptors family 1 profile domain-containing protein</fullName>
    </recommendedName>
</protein>
<evidence type="ECO:0000256" key="2">
    <source>
        <dbReference type="ARBA" id="ARBA00022475"/>
    </source>
</evidence>
<dbReference type="GO" id="GO:0045202">
    <property type="term" value="C:synapse"/>
    <property type="evidence" value="ECO:0007669"/>
    <property type="project" value="GOC"/>
</dbReference>
<gene>
    <name evidence="11" type="ORF">MGAL_10B061673</name>
</gene>
<reference evidence="11" key="1">
    <citation type="submission" date="2018-11" db="EMBL/GenBank/DDBJ databases">
        <authorList>
            <person name="Alioto T."/>
            <person name="Alioto T."/>
        </authorList>
    </citation>
    <scope>NUCLEOTIDE SEQUENCE</scope>
</reference>
<evidence type="ECO:0000256" key="9">
    <source>
        <dbReference type="SAM" id="Phobius"/>
    </source>
</evidence>